<reference evidence="1" key="1">
    <citation type="submission" date="2022-08" db="EMBL/GenBank/DDBJ databases">
        <title>Genome Sequence of Lecanicillium fungicola.</title>
        <authorList>
            <person name="Buettner E."/>
        </authorList>
    </citation>
    <scope>NUCLEOTIDE SEQUENCE</scope>
    <source>
        <strain evidence="1">Babe33</strain>
    </source>
</reference>
<proteinExistence type="predicted"/>
<dbReference type="Proteomes" id="UP001143910">
    <property type="component" value="Unassembled WGS sequence"/>
</dbReference>
<organism evidence="1 2">
    <name type="scientific">Zarea fungicola</name>
    <dbReference type="NCBI Taxonomy" id="93591"/>
    <lineage>
        <taxon>Eukaryota</taxon>
        <taxon>Fungi</taxon>
        <taxon>Dikarya</taxon>
        <taxon>Ascomycota</taxon>
        <taxon>Pezizomycotina</taxon>
        <taxon>Sordariomycetes</taxon>
        <taxon>Hypocreomycetidae</taxon>
        <taxon>Hypocreales</taxon>
        <taxon>Cordycipitaceae</taxon>
        <taxon>Zarea</taxon>
    </lineage>
</organism>
<accession>A0ACC1NSU5</accession>
<evidence type="ECO:0000313" key="1">
    <source>
        <dbReference type="EMBL" id="KAJ2982139.1"/>
    </source>
</evidence>
<name>A0ACC1NSU5_9HYPO</name>
<gene>
    <name evidence="1" type="ORF">NQ176_g1586</name>
</gene>
<comment type="caution">
    <text evidence="1">The sequence shown here is derived from an EMBL/GenBank/DDBJ whole genome shotgun (WGS) entry which is preliminary data.</text>
</comment>
<dbReference type="EMBL" id="JANJQO010000092">
    <property type="protein sequence ID" value="KAJ2982139.1"/>
    <property type="molecule type" value="Genomic_DNA"/>
</dbReference>
<sequence>MASQVPSPEFLSLDMRVWHLSTHEFFSGLIILISVALITVGCYRLFFHPLAKYPGPIFARLSEFWYVDKFFNGYAHLSIRELHRTYGHVVRIGPNELSFDTIGAQNTIYNTEAKTFAKCGLIENAATKSYFKPGNLFTFPTGKYHQKMRKIIGQAFAPRSLLEQEGFFHTHINKLTEILEGASKQDKVVDLHDLLVYVAWDIVGDLSFGEPLGALDNGENDPWLTQVSEHIPMMMKMVELLDALPIQLIVRWCFAVLNLPLAKHRAYCMAKLKRRLAVQTDRKDFVSYIHGNIPDDQLLSEMSMLVLAGSETSSTVGTAMFYHLISSPDRYRRLHEELHSAFASAADITGPLLNSLPFLNAVVDESLRIAPSVPGLLRRKSPGAVVDGQFVPSGTIVSVSTWAIHHSEKYFEHPDDFMPERWLDPDSKDTKQANRAFSVGARSCIGREMAVTELRLILAKLVYKFDMELQETDLDWQAKAKWYWIWTDAALRIKVRQNPRGFEMPA</sequence>
<keyword evidence="2" id="KW-1185">Reference proteome</keyword>
<protein>
    <submittedName>
        <fullName evidence="1">Uncharacterized protein</fullName>
    </submittedName>
</protein>
<evidence type="ECO:0000313" key="2">
    <source>
        <dbReference type="Proteomes" id="UP001143910"/>
    </source>
</evidence>